<dbReference type="OrthoDB" id="409543at2759"/>
<accession>A0A067Q5K9</accession>
<gene>
    <name evidence="4" type="ORF">JAAARDRAFT_680368</name>
</gene>
<dbReference type="InterPro" id="IPR007577">
    <property type="entry name" value="GlycoTrfase_DXD_sugar-bd_CS"/>
</dbReference>
<keyword evidence="3" id="KW-1133">Transmembrane helix</keyword>
<dbReference type="GO" id="GO:0006688">
    <property type="term" value="P:glycosphingolipid biosynthetic process"/>
    <property type="evidence" value="ECO:0007669"/>
    <property type="project" value="TreeGrafter"/>
</dbReference>
<organism evidence="4 5">
    <name type="scientific">Jaapia argillacea MUCL 33604</name>
    <dbReference type="NCBI Taxonomy" id="933084"/>
    <lineage>
        <taxon>Eukaryota</taxon>
        <taxon>Fungi</taxon>
        <taxon>Dikarya</taxon>
        <taxon>Basidiomycota</taxon>
        <taxon>Agaricomycotina</taxon>
        <taxon>Agaricomycetes</taxon>
        <taxon>Agaricomycetidae</taxon>
        <taxon>Jaapiales</taxon>
        <taxon>Jaapiaceae</taxon>
        <taxon>Jaapia</taxon>
    </lineage>
</organism>
<dbReference type="HOGENOM" id="CLU_036116_0_0_1"/>
<dbReference type="GO" id="GO:0016020">
    <property type="term" value="C:membrane"/>
    <property type="evidence" value="ECO:0007669"/>
    <property type="project" value="GOC"/>
</dbReference>
<dbReference type="PANTHER" id="PTHR12042">
    <property type="entry name" value="LACTOSYLCERAMIDE 4-ALPHA-GALACTOSYLTRANSFERASE ALPHA- 1,4-GALACTOSYLTRANSFERASE"/>
    <property type="match status" value="1"/>
</dbReference>
<dbReference type="Gene3D" id="3.90.550.20">
    <property type="match status" value="1"/>
</dbReference>
<comment type="similarity">
    <text evidence="1">Belongs to the glycosyltransferase 32 family.</text>
</comment>
<reference evidence="5" key="1">
    <citation type="journal article" date="2014" name="Proc. Natl. Acad. Sci. U.S.A.">
        <title>Extensive sampling of basidiomycete genomes demonstrates inadequacy of the white-rot/brown-rot paradigm for wood decay fungi.</title>
        <authorList>
            <person name="Riley R."/>
            <person name="Salamov A.A."/>
            <person name="Brown D.W."/>
            <person name="Nagy L.G."/>
            <person name="Floudas D."/>
            <person name="Held B.W."/>
            <person name="Levasseur A."/>
            <person name="Lombard V."/>
            <person name="Morin E."/>
            <person name="Otillar R."/>
            <person name="Lindquist E.A."/>
            <person name="Sun H."/>
            <person name="LaButti K.M."/>
            <person name="Schmutz J."/>
            <person name="Jabbour D."/>
            <person name="Luo H."/>
            <person name="Baker S.E."/>
            <person name="Pisabarro A.G."/>
            <person name="Walton J.D."/>
            <person name="Blanchette R.A."/>
            <person name="Henrissat B."/>
            <person name="Martin F."/>
            <person name="Cullen D."/>
            <person name="Hibbett D.S."/>
            <person name="Grigoriev I.V."/>
        </authorList>
    </citation>
    <scope>NUCLEOTIDE SEQUENCE [LARGE SCALE GENOMIC DNA]</scope>
    <source>
        <strain evidence="5">MUCL 33604</strain>
    </source>
</reference>
<keyword evidence="3" id="KW-0472">Membrane</keyword>
<evidence type="ECO:0000313" key="4">
    <source>
        <dbReference type="EMBL" id="KDQ58787.1"/>
    </source>
</evidence>
<dbReference type="Pfam" id="PF04488">
    <property type="entry name" value="Gly_transf_sug"/>
    <property type="match status" value="1"/>
</dbReference>
<dbReference type="PANTHER" id="PTHR12042:SF21">
    <property type="entry name" value="ALPHA1,4-GALACTOSYLTRANSFERASE 1-RELATED"/>
    <property type="match status" value="1"/>
</dbReference>
<protein>
    <recommendedName>
        <fullName evidence="6">Glycosyltransferase family 32 protein</fullName>
    </recommendedName>
</protein>
<keyword evidence="5" id="KW-1185">Reference proteome</keyword>
<evidence type="ECO:0000256" key="3">
    <source>
        <dbReference type="SAM" id="Phobius"/>
    </source>
</evidence>
<dbReference type="SUPFAM" id="SSF53448">
    <property type="entry name" value="Nucleotide-diphospho-sugar transferases"/>
    <property type="match status" value="1"/>
</dbReference>
<dbReference type="STRING" id="933084.A0A067Q5K9"/>
<sequence length="520" mass="58800">MSTPKSGYYSQVPMYQLPNHSAPRLRSPTIPSLPLHSPSSSPPRSPTLPSRRRSPKWMFPPSRWRQVLLRPGALFKICCLLSVITGGVLFFFTIYEPYFELQLHPRKWIRQEVEAVGSLSGCFEEGRVSESYNVSENVYGRKRWEVQGGVGMKLGRDCYEFAGTVGGGGGGDGWGVGEATKSSTGTGWVPPPHSSSEEWTNYHTYWRTDLAPFGPRQEDVLKSFFATQPISHSRLILWSNGPLSQNTIIAKYLRIYPDSFEVRIVNLSALTRGTALEGSEMLRKGTQDEKAWVDGDLVRLLVMWSEGGVWIDMDMLLTRSFEPLLDHEFVTQWDCYDKTHQPFNGALMHFRKQSPYLCEAFHIMATSPPPRASSTDWGSLLYLKLYRRLLHASIPPFKILPWCFIDGVSCRLDNRLPDPFVPDVTSGTGFWGSRFSRSGETKNERRDVVRTDPSGRWNVGEGGDLDGALGKVFGVHLHNRWEKQFPKDGWVSRLLLARYRDRLWGMGPGMGGRTIGAEEL</sequence>
<dbReference type="EMBL" id="KL197717">
    <property type="protein sequence ID" value="KDQ58787.1"/>
    <property type="molecule type" value="Genomic_DNA"/>
</dbReference>
<proteinExistence type="inferred from homology"/>
<feature type="region of interest" description="Disordered" evidence="2">
    <location>
        <begin position="18"/>
        <end position="54"/>
    </location>
</feature>
<evidence type="ECO:0000256" key="1">
    <source>
        <dbReference type="ARBA" id="ARBA00009003"/>
    </source>
</evidence>
<evidence type="ECO:0000313" key="5">
    <source>
        <dbReference type="Proteomes" id="UP000027265"/>
    </source>
</evidence>
<evidence type="ECO:0008006" key="6">
    <source>
        <dbReference type="Google" id="ProtNLM"/>
    </source>
</evidence>
<feature type="compositionally biased region" description="Low complexity" evidence="2">
    <location>
        <begin position="27"/>
        <end position="39"/>
    </location>
</feature>
<dbReference type="GO" id="GO:0016758">
    <property type="term" value="F:hexosyltransferase activity"/>
    <property type="evidence" value="ECO:0007669"/>
    <property type="project" value="TreeGrafter"/>
</dbReference>
<dbReference type="InParanoid" id="A0A067Q5K9"/>
<name>A0A067Q5K9_9AGAM</name>
<dbReference type="InterPro" id="IPR029044">
    <property type="entry name" value="Nucleotide-diphossugar_trans"/>
</dbReference>
<keyword evidence="3" id="KW-0812">Transmembrane</keyword>
<dbReference type="Proteomes" id="UP000027265">
    <property type="component" value="Unassembled WGS sequence"/>
</dbReference>
<evidence type="ECO:0000256" key="2">
    <source>
        <dbReference type="SAM" id="MobiDB-lite"/>
    </source>
</evidence>
<dbReference type="AlphaFoldDB" id="A0A067Q5K9"/>
<feature type="transmembrane region" description="Helical" evidence="3">
    <location>
        <begin position="73"/>
        <end position="95"/>
    </location>
</feature>
<dbReference type="InterPro" id="IPR051981">
    <property type="entry name" value="Glycosyltransf_32"/>
</dbReference>